<sequence>MAPFSCDIRRRPANHPASSLLRASTALPPSPSEPPARFTELLQRHRGILLKVAGSYARQREDREDLAQEIAAQLWRAWPGYDPARPFSTWMYRIALNVAISQLRGRAWTPTLQAAPGDPLDTLPGAGGRAPAGPPAPVPGAQRHARRLAVVGDVGGAGGRAGRHRRRARFAGHGALVRGQPGNRAARLAGYRGAVSPGADLATAGAGAACRGSGRRLQPAPGPEDDRGAAPVRAGLAATSDNRPLSLPAPPCRPSISNWTASTSN</sequence>
<feature type="region of interest" description="Disordered" evidence="4">
    <location>
        <begin position="210"/>
        <end position="265"/>
    </location>
</feature>
<dbReference type="InterPro" id="IPR039425">
    <property type="entry name" value="RNA_pol_sigma-70-like"/>
</dbReference>
<evidence type="ECO:0000313" key="7">
    <source>
        <dbReference type="Proteomes" id="UP001431235"/>
    </source>
</evidence>
<dbReference type="NCBIfam" id="TIGR02937">
    <property type="entry name" value="sigma70-ECF"/>
    <property type="match status" value="1"/>
</dbReference>
<keyword evidence="1" id="KW-0805">Transcription regulation</keyword>
<dbReference type="InterPro" id="IPR013325">
    <property type="entry name" value="RNA_pol_sigma_r2"/>
</dbReference>
<evidence type="ECO:0000256" key="1">
    <source>
        <dbReference type="ARBA" id="ARBA00023015"/>
    </source>
</evidence>
<evidence type="ECO:0000313" key="6">
    <source>
        <dbReference type="EMBL" id="MCL7714328.1"/>
    </source>
</evidence>
<accession>A0ABT0SGX6</accession>
<keyword evidence="3" id="KW-0804">Transcription</keyword>
<dbReference type="SUPFAM" id="SSF88946">
    <property type="entry name" value="Sigma2 domain of RNA polymerase sigma factors"/>
    <property type="match status" value="1"/>
</dbReference>
<evidence type="ECO:0000256" key="2">
    <source>
        <dbReference type="ARBA" id="ARBA00023082"/>
    </source>
</evidence>
<protein>
    <submittedName>
        <fullName evidence="6">Sigma-70 family RNA polymerase sigma factor</fullName>
    </submittedName>
</protein>
<dbReference type="Pfam" id="PF04542">
    <property type="entry name" value="Sigma70_r2"/>
    <property type="match status" value="1"/>
</dbReference>
<organism evidence="6 7">
    <name type="scientific">Stenotrophomonas mori</name>
    <dbReference type="NCBI Taxonomy" id="2871096"/>
    <lineage>
        <taxon>Bacteria</taxon>
        <taxon>Pseudomonadati</taxon>
        <taxon>Pseudomonadota</taxon>
        <taxon>Gammaproteobacteria</taxon>
        <taxon>Lysobacterales</taxon>
        <taxon>Lysobacteraceae</taxon>
        <taxon>Stenotrophomonas</taxon>
    </lineage>
</organism>
<keyword evidence="2" id="KW-0731">Sigma factor</keyword>
<name>A0ABT0SGX6_9GAMM</name>
<dbReference type="Gene3D" id="1.10.1740.10">
    <property type="match status" value="1"/>
</dbReference>
<feature type="compositionally biased region" description="Polar residues" evidence="4">
    <location>
        <begin position="255"/>
        <end position="265"/>
    </location>
</feature>
<comment type="caution">
    <text evidence="6">The sequence shown here is derived from an EMBL/GenBank/DDBJ whole genome shotgun (WGS) entry which is preliminary data.</text>
</comment>
<keyword evidence="7" id="KW-1185">Reference proteome</keyword>
<reference evidence="6 7" key="1">
    <citation type="submission" date="2021-08" db="EMBL/GenBank/DDBJ databases">
        <title>Novel members of of the genus Stenotrophomonas from differernt environment.</title>
        <authorList>
            <person name="Deng Y."/>
        </authorList>
    </citation>
    <scope>NUCLEOTIDE SEQUENCE [LARGE SCALE GENOMIC DNA]</scope>
    <source>
        <strain evidence="6 7">CPCC 101365</strain>
    </source>
</reference>
<evidence type="ECO:0000256" key="3">
    <source>
        <dbReference type="ARBA" id="ARBA00023163"/>
    </source>
</evidence>
<evidence type="ECO:0000256" key="4">
    <source>
        <dbReference type="SAM" id="MobiDB-lite"/>
    </source>
</evidence>
<feature type="region of interest" description="Disordered" evidence="4">
    <location>
        <begin position="15"/>
        <end position="34"/>
    </location>
</feature>
<feature type="domain" description="RNA polymerase sigma-70 region 2" evidence="5">
    <location>
        <begin position="41"/>
        <end position="109"/>
    </location>
</feature>
<evidence type="ECO:0000259" key="5">
    <source>
        <dbReference type="Pfam" id="PF04542"/>
    </source>
</evidence>
<dbReference type="PANTHER" id="PTHR43133">
    <property type="entry name" value="RNA POLYMERASE ECF-TYPE SIGMA FACTO"/>
    <property type="match status" value="1"/>
</dbReference>
<gene>
    <name evidence="6" type="ORF">K5L01_06650</name>
</gene>
<dbReference type="Proteomes" id="UP001431235">
    <property type="component" value="Unassembled WGS sequence"/>
</dbReference>
<dbReference type="PANTHER" id="PTHR43133:SF45">
    <property type="entry name" value="RNA POLYMERASE ECF-TYPE SIGMA FACTOR"/>
    <property type="match status" value="1"/>
</dbReference>
<proteinExistence type="predicted"/>
<dbReference type="EMBL" id="JAIKTS010000001">
    <property type="protein sequence ID" value="MCL7714328.1"/>
    <property type="molecule type" value="Genomic_DNA"/>
</dbReference>
<dbReference type="InterPro" id="IPR007627">
    <property type="entry name" value="RNA_pol_sigma70_r2"/>
</dbReference>
<dbReference type="InterPro" id="IPR014284">
    <property type="entry name" value="RNA_pol_sigma-70_dom"/>
</dbReference>